<dbReference type="EMBL" id="SDIL01000031">
    <property type="protein sequence ID" value="RXK39439.1"/>
    <property type="molecule type" value="Genomic_DNA"/>
</dbReference>
<keyword evidence="2" id="KW-1185">Reference proteome</keyword>
<name>A0A4Q1BNJ0_TREME</name>
<protein>
    <submittedName>
        <fullName evidence="1">Uncharacterized protein</fullName>
    </submittedName>
</protein>
<organism evidence="1 2">
    <name type="scientific">Tremella mesenterica</name>
    <name type="common">Jelly fungus</name>
    <dbReference type="NCBI Taxonomy" id="5217"/>
    <lineage>
        <taxon>Eukaryota</taxon>
        <taxon>Fungi</taxon>
        <taxon>Dikarya</taxon>
        <taxon>Basidiomycota</taxon>
        <taxon>Agaricomycotina</taxon>
        <taxon>Tremellomycetes</taxon>
        <taxon>Tremellales</taxon>
        <taxon>Tremellaceae</taxon>
        <taxon>Tremella</taxon>
    </lineage>
</organism>
<dbReference type="VEuPathDB" id="FungiDB:TREMEDRAFT_60765"/>
<accession>A0A4Q1BNJ0</accession>
<sequence>MEALKPILNPPPPPPVDLIQSALFLPLSSVSLKQKGKKIRMLAQILAFDPSTALCILTVPPTSQSRQTILADLSIPLLGQNPSVRDLSEISQSSFSSSYGQPPMGSRTVGSHVIFENEKQIIRRDGDQDERERLKIEKGSWVDCIGWLEDDLKGLTKKILSQNKDLLKGIIFEIIHLSSTHPPSQETLYRSQLPIRMNIQ</sequence>
<evidence type="ECO:0000313" key="2">
    <source>
        <dbReference type="Proteomes" id="UP000289152"/>
    </source>
</evidence>
<dbReference type="AlphaFoldDB" id="A0A4Q1BNJ0"/>
<comment type="caution">
    <text evidence="1">The sequence shown here is derived from an EMBL/GenBank/DDBJ whole genome shotgun (WGS) entry which is preliminary data.</text>
</comment>
<gene>
    <name evidence="1" type="ORF">M231_03272</name>
</gene>
<dbReference type="OrthoDB" id="3258172at2759"/>
<reference evidence="1 2" key="1">
    <citation type="submission" date="2016-06" db="EMBL/GenBank/DDBJ databases">
        <title>Evolution of pathogenesis and genome organization in the Tremellales.</title>
        <authorList>
            <person name="Cuomo C."/>
            <person name="Litvintseva A."/>
            <person name="Heitman J."/>
            <person name="Chen Y."/>
            <person name="Sun S."/>
            <person name="Springer D."/>
            <person name="Dromer F."/>
            <person name="Young S."/>
            <person name="Zeng Q."/>
            <person name="Chapman S."/>
            <person name="Gujja S."/>
            <person name="Saif S."/>
            <person name="Birren B."/>
        </authorList>
    </citation>
    <scope>NUCLEOTIDE SEQUENCE [LARGE SCALE GENOMIC DNA]</scope>
    <source>
        <strain evidence="1 2">ATCC 28783</strain>
    </source>
</reference>
<dbReference type="Proteomes" id="UP000289152">
    <property type="component" value="Unassembled WGS sequence"/>
</dbReference>
<proteinExistence type="predicted"/>
<dbReference type="InParanoid" id="A0A4Q1BNJ0"/>
<evidence type="ECO:0000313" key="1">
    <source>
        <dbReference type="EMBL" id="RXK39439.1"/>
    </source>
</evidence>